<feature type="transmembrane region" description="Helical" evidence="2">
    <location>
        <begin position="408"/>
        <end position="430"/>
    </location>
</feature>
<sequence length="474" mass="48662">MAGRRGRRTGTGRAGTAGAGRRVVSLLSALGTALALSAAAPAGARAEPYAFSPGARTVAGAERTADAAPLDPGHAYRSSLPRGGRLFYRLRLGAADTAYVPVTAVPPADAAVSATDGIRVSLRDANGTSCSYASARFGAGLSPRPVTALGQREAGKALCQGAGTYHLLVERLDAEGSGTAGQAGPWDLEIAPATEPGLAQAGPSTAPQTWDSATPDPLTGTPRDRSGGTGFAAARPLGQGVWRTTLVPGETRFYKVPLDWGRRLHASADLAGAPGHGSVGGALNLSLYNPVRGYVEDAALGYTGAPKSAALAPLPPVEYRNRYAVPAGVTSVRFAGDYYLVLHLSDQLAGTFGQGPFEVTLRVRADGRAHAGPGYAGRPVPDDVFTVTARDREAAVTGSTGAGAGHRLMLLVAVGGIGAGTALLLLLGGWTVAARRAHARTNAQKPTAGRVYTYPSPRDWVDYRVCRRRGEKGG</sequence>
<feature type="region of interest" description="Disordered" evidence="1">
    <location>
        <begin position="196"/>
        <end position="234"/>
    </location>
</feature>
<reference evidence="3 4" key="1">
    <citation type="submission" date="2022-01" db="EMBL/GenBank/DDBJ databases">
        <title>Draft Genome Sequences of Seven Type Strains of the Genus Streptomyces.</title>
        <authorList>
            <person name="Aziz S."/>
            <person name="Coretto E."/>
            <person name="Chronakova A."/>
            <person name="Sproer C."/>
            <person name="Huber K."/>
            <person name="Nouioui I."/>
            <person name="Gross H."/>
        </authorList>
    </citation>
    <scope>NUCLEOTIDE SEQUENCE [LARGE SCALE GENOMIC DNA]</scope>
    <source>
        <strain evidence="3 4">DSM 41685</strain>
    </source>
</reference>
<keyword evidence="4" id="KW-1185">Reference proteome</keyword>
<name>A0ABS9JE77_9ACTN</name>
<dbReference type="Proteomes" id="UP001299012">
    <property type="component" value="Unassembled WGS sequence"/>
</dbReference>
<feature type="compositionally biased region" description="Polar residues" evidence="1">
    <location>
        <begin position="202"/>
        <end position="212"/>
    </location>
</feature>
<evidence type="ECO:0008006" key="5">
    <source>
        <dbReference type="Google" id="ProtNLM"/>
    </source>
</evidence>
<gene>
    <name evidence="3" type="ORF">L0F81_11360</name>
</gene>
<comment type="caution">
    <text evidence="3">The sequence shown here is derived from an EMBL/GenBank/DDBJ whole genome shotgun (WGS) entry which is preliminary data.</text>
</comment>
<evidence type="ECO:0000313" key="4">
    <source>
        <dbReference type="Proteomes" id="UP001299012"/>
    </source>
</evidence>
<dbReference type="EMBL" id="JAKKZF010000032">
    <property type="protein sequence ID" value="MCG0063872.1"/>
    <property type="molecule type" value="Genomic_DNA"/>
</dbReference>
<protein>
    <recommendedName>
        <fullName evidence="5">Secreted protein</fullName>
    </recommendedName>
</protein>
<evidence type="ECO:0000256" key="2">
    <source>
        <dbReference type="SAM" id="Phobius"/>
    </source>
</evidence>
<keyword evidence="2" id="KW-0472">Membrane</keyword>
<dbReference type="RefSeq" id="WP_237481298.1">
    <property type="nucleotide sequence ID" value="NZ_JAKKZF010000032.1"/>
</dbReference>
<proteinExistence type="predicted"/>
<evidence type="ECO:0000256" key="1">
    <source>
        <dbReference type="SAM" id="MobiDB-lite"/>
    </source>
</evidence>
<organism evidence="3 4">
    <name type="scientific">Streptomyces tricolor</name>
    <dbReference type="NCBI Taxonomy" id="68277"/>
    <lineage>
        <taxon>Bacteria</taxon>
        <taxon>Bacillati</taxon>
        <taxon>Actinomycetota</taxon>
        <taxon>Actinomycetes</taxon>
        <taxon>Kitasatosporales</taxon>
        <taxon>Streptomycetaceae</taxon>
        <taxon>Streptomyces</taxon>
        <taxon>Streptomyces violaceoruber group</taxon>
    </lineage>
</organism>
<keyword evidence="2" id="KW-0812">Transmembrane</keyword>
<keyword evidence="2" id="KW-1133">Transmembrane helix</keyword>
<evidence type="ECO:0000313" key="3">
    <source>
        <dbReference type="EMBL" id="MCG0063872.1"/>
    </source>
</evidence>
<accession>A0ABS9JE77</accession>
<feature type="non-terminal residue" evidence="3">
    <location>
        <position position="474"/>
    </location>
</feature>